<sequence length="158" mass="16915">MPETAAGHGTLDDTRAVGRVQYGALVATVVIVGVVGVWSYAWPQPYFDHFPVFLGEWVSRDGPYNEHLVRDHGAMYLALGAASLYGLARPSQVGCRLLGIAWTVFGVLHFAYHVTHPHHLPTDEAVGQVVVLAVAVLLALALMVPGSPRGRPSAPGTR</sequence>
<protein>
    <submittedName>
        <fullName evidence="2">Uncharacterized protein</fullName>
    </submittedName>
</protein>
<reference evidence="2" key="1">
    <citation type="submission" date="2022-06" db="EMBL/GenBank/DDBJ databases">
        <title>Genomic Encyclopedia of Archaeal and Bacterial Type Strains, Phase II (KMG-II): from individual species to whole genera.</title>
        <authorList>
            <person name="Goeker M."/>
        </authorList>
    </citation>
    <scope>NUCLEOTIDE SEQUENCE</scope>
    <source>
        <strain evidence="2">DSM 26652</strain>
    </source>
</reference>
<dbReference type="RefSeq" id="WP_253839108.1">
    <property type="nucleotide sequence ID" value="NZ_JAMTCS010000014.1"/>
</dbReference>
<gene>
    <name evidence="2" type="ORF">APR03_004248</name>
</gene>
<dbReference type="Proteomes" id="UP001139493">
    <property type="component" value="Unassembled WGS sequence"/>
</dbReference>
<keyword evidence="1" id="KW-0472">Membrane</keyword>
<evidence type="ECO:0000313" key="3">
    <source>
        <dbReference type="Proteomes" id="UP001139493"/>
    </source>
</evidence>
<keyword evidence="3" id="KW-1185">Reference proteome</keyword>
<proteinExistence type="predicted"/>
<comment type="caution">
    <text evidence="2">The sequence shown here is derived from an EMBL/GenBank/DDBJ whole genome shotgun (WGS) entry which is preliminary data.</text>
</comment>
<evidence type="ECO:0000256" key="1">
    <source>
        <dbReference type="SAM" id="Phobius"/>
    </source>
</evidence>
<evidence type="ECO:0000313" key="2">
    <source>
        <dbReference type="EMBL" id="MCP2266878.1"/>
    </source>
</evidence>
<feature type="transmembrane region" description="Helical" evidence="1">
    <location>
        <begin position="22"/>
        <end position="41"/>
    </location>
</feature>
<dbReference type="EMBL" id="JAMTCS010000014">
    <property type="protein sequence ID" value="MCP2266878.1"/>
    <property type="molecule type" value="Genomic_DNA"/>
</dbReference>
<feature type="transmembrane region" description="Helical" evidence="1">
    <location>
        <begin position="73"/>
        <end position="88"/>
    </location>
</feature>
<feature type="transmembrane region" description="Helical" evidence="1">
    <location>
        <begin position="125"/>
        <end position="144"/>
    </location>
</feature>
<keyword evidence="1" id="KW-1133">Transmembrane helix</keyword>
<organism evidence="2 3">
    <name type="scientific">Promicromonospora thailandica</name>
    <dbReference type="NCBI Taxonomy" id="765201"/>
    <lineage>
        <taxon>Bacteria</taxon>
        <taxon>Bacillati</taxon>
        <taxon>Actinomycetota</taxon>
        <taxon>Actinomycetes</taxon>
        <taxon>Micrococcales</taxon>
        <taxon>Promicromonosporaceae</taxon>
        <taxon>Promicromonospora</taxon>
    </lineage>
</organism>
<dbReference type="AlphaFoldDB" id="A0A9X2G798"/>
<keyword evidence="1" id="KW-0812">Transmembrane</keyword>
<name>A0A9X2G798_9MICO</name>
<accession>A0A9X2G798</accession>
<feature type="transmembrane region" description="Helical" evidence="1">
    <location>
        <begin position="95"/>
        <end position="113"/>
    </location>
</feature>